<protein>
    <recommendedName>
        <fullName evidence="3">DUF1746 domain-containing protein</fullName>
    </recommendedName>
</protein>
<keyword evidence="5" id="KW-1185">Reference proteome</keyword>
<dbReference type="GO" id="GO:0044695">
    <property type="term" value="C:Dsc E3 ubiquitin ligase complex"/>
    <property type="evidence" value="ECO:0007669"/>
    <property type="project" value="InterPro"/>
</dbReference>
<dbReference type="InterPro" id="IPR038967">
    <property type="entry name" value="Dsc4-like"/>
</dbReference>
<evidence type="ECO:0000313" key="5">
    <source>
        <dbReference type="Proteomes" id="UP001163846"/>
    </source>
</evidence>
<feature type="region of interest" description="Disordered" evidence="1">
    <location>
        <begin position="226"/>
        <end position="262"/>
    </location>
</feature>
<dbReference type="GO" id="GO:0032933">
    <property type="term" value="P:SREBP signaling pathway"/>
    <property type="evidence" value="ECO:0007669"/>
    <property type="project" value="InterPro"/>
</dbReference>
<dbReference type="InterPro" id="IPR013715">
    <property type="entry name" value="DUF1746"/>
</dbReference>
<proteinExistence type="predicted"/>
<dbReference type="PANTHER" id="PTHR39405:SF1">
    <property type="entry name" value="DSC E3 UBIQUITIN LIGASE COMPLEX SUBUNIT 4"/>
    <property type="match status" value="1"/>
</dbReference>
<gene>
    <name evidence="4" type="ORF">F5878DRAFT_609803</name>
</gene>
<dbReference type="AlphaFoldDB" id="A0AA38PEV9"/>
<evidence type="ECO:0000256" key="2">
    <source>
        <dbReference type="SAM" id="Phobius"/>
    </source>
</evidence>
<dbReference type="GO" id="GO:0005783">
    <property type="term" value="C:endoplasmic reticulum"/>
    <property type="evidence" value="ECO:0007669"/>
    <property type="project" value="TreeGrafter"/>
</dbReference>
<name>A0AA38PEV9_9AGAR</name>
<evidence type="ECO:0000313" key="4">
    <source>
        <dbReference type="EMBL" id="KAJ3841638.1"/>
    </source>
</evidence>
<dbReference type="Pfam" id="PF08508">
    <property type="entry name" value="DUF1746"/>
    <property type="match status" value="1"/>
</dbReference>
<keyword evidence="2" id="KW-1133">Transmembrane helix</keyword>
<feature type="transmembrane region" description="Helical" evidence="2">
    <location>
        <begin position="12"/>
        <end position="30"/>
    </location>
</feature>
<feature type="domain" description="DUF1746" evidence="3">
    <location>
        <begin position="16"/>
        <end position="117"/>
    </location>
</feature>
<comment type="caution">
    <text evidence="4">The sequence shown here is derived from an EMBL/GenBank/DDBJ whole genome shotgun (WGS) entry which is preliminary data.</text>
</comment>
<keyword evidence="2" id="KW-0472">Membrane</keyword>
<evidence type="ECO:0000259" key="3">
    <source>
        <dbReference type="Pfam" id="PF08508"/>
    </source>
</evidence>
<sequence>MPRRYHAQRKHIIQALDALLYQIFCFSFYLSPSMFGLSLRLCTQLICATTRELSPTLSLGSFLFFPLLCNSFSLWNHVTVGPTEGRAVVLDFVGLAYVPSKFQLLFVDSSILFLQLLLTIISFEIHTPESSTGESNDYLLPTPASPIPPLLPTSASLEASFANQKVFDSPDNEPQYIVDIRFSSILARLRHAPSISRNANSQDTLIPFPNTTSWPIPMTVLMRMAGRRRQGAERPAAPSRDTGQEDRDNMTVPGGMNTESLD</sequence>
<dbReference type="EMBL" id="MU806033">
    <property type="protein sequence ID" value="KAJ3841638.1"/>
    <property type="molecule type" value="Genomic_DNA"/>
</dbReference>
<accession>A0AA38PEV9</accession>
<organism evidence="4 5">
    <name type="scientific">Lentinula raphanica</name>
    <dbReference type="NCBI Taxonomy" id="153919"/>
    <lineage>
        <taxon>Eukaryota</taxon>
        <taxon>Fungi</taxon>
        <taxon>Dikarya</taxon>
        <taxon>Basidiomycota</taxon>
        <taxon>Agaricomycotina</taxon>
        <taxon>Agaricomycetes</taxon>
        <taxon>Agaricomycetidae</taxon>
        <taxon>Agaricales</taxon>
        <taxon>Marasmiineae</taxon>
        <taxon>Omphalotaceae</taxon>
        <taxon>Lentinula</taxon>
    </lineage>
</organism>
<reference evidence="4" key="1">
    <citation type="submission" date="2022-08" db="EMBL/GenBank/DDBJ databases">
        <authorList>
            <consortium name="DOE Joint Genome Institute"/>
            <person name="Min B."/>
            <person name="Riley R."/>
            <person name="Sierra-Patev S."/>
            <person name="Naranjo-Ortiz M."/>
            <person name="Looney B."/>
            <person name="Konkel Z."/>
            <person name="Slot J.C."/>
            <person name="Sakamoto Y."/>
            <person name="Steenwyk J.L."/>
            <person name="Rokas A."/>
            <person name="Carro J."/>
            <person name="Camarero S."/>
            <person name="Ferreira P."/>
            <person name="Molpeceres G."/>
            <person name="Ruiz-Duenas F.J."/>
            <person name="Serrano A."/>
            <person name="Henrissat B."/>
            <person name="Drula E."/>
            <person name="Hughes K.W."/>
            <person name="Mata J.L."/>
            <person name="Ishikawa N.K."/>
            <person name="Vargas-Isla R."/>
            <person name="Ushijima S."/>
            <person name="Smith C.A."/>
            <person name="Ahrendt S."/>
            <person name="Andreopoulos W."/>
            <person name="He G."/>
            <person name="Labutti K."/>
            <person name="Lipzen A."/>
            <person name="Ng V."/>
            <person name="Sandor L."/>
            <person name="Barry K."/>
            <person name="Martinez A.T."/>
            <person name="Xiao Y."/>
            <person name="Gibbons J.G."/>
            <person name="Terashima K."/>
            <person name="Hibbett D.S."/>
            <person name="Grigoriev I.V."/>
        </authorList>
    </citation>
    <scope>NUCLEOTIDE SEQUENCE</scope>
    <source>
        <strain evidence="4">TFB9207</strain>
    </source>
</reference>
<evidence type="ECO:0000256" key="1">
    <source>
        <dbReference type="SAM" id="MobiDB-lite"/>
    </source>
</evidence>
<keyword evidence="2" id="KW-0812">Transmembrane</keyword>
<dbReference type="Proteomes" id="UP001163846">
    <property type="component" value="Unassembled WGS sequence"/>
</dbReference>
<dbReference type="PANTHER" id="PTHR39405">
    <property type="entry name" value="DSC E3 UBIQUITIN LIGASE COMPLEX SUBUNIT 4"/>
    <property type="match status" value="1"/>
</dbReference>